<protein>
    <recommendedName>
        <fullName evidence="4">Cysteine-rich transmembrane CYSTM domain-containing protein</fullName>
    </recommendedName>
</protein>
<reference evidence="2" key="1">
    <citation type="submission" date="2021-08" db="EMBL/GenBank/DDBJ databases">
        <title>WGS assembly of Ceratopteris richardii.</title>
        <authorList>
            <person name="Marchant D.B."/>
            <person name="Chen G."/>
            <person name="Jenkins J."/>
            <person name="Shu S."/>
            <person name="Leebens-Mack J."/>
            <person name="Grimwood J."/>
            <person name="Schmutz J."/>
            <person name="Soltis P."/>
            <person name="Soltis D."/>
            <person name="Chen Z.-H."/>
        </authorList>
    </citation>
    <scope>NUCLEOTIDE SEQUENCE</scope>
    <source>
        <strain evidence="2">Whitten #5841</strain>
        <tissue evidence="2">Leaf</tissue>
    </source>
</reference>
<feature type="compositionally biased region" description="Basic and acidic residues" evidence="1">
    <location>
        <begin position="42"/>
        <end position="52"/>
    </location>
</feature>
<accession>A0A8T2VB63</accession>
<evidence type="ECO:0000256" key="1">
    <source>
        <dbReference type="SAM" id="MobiDB-lite"/>
    </source>
</evidence>
<evidence type="ECO:0000313" key="2">
    <source>
        <dbReference type="EMBL" id="KAH7444450.1"/>
    </source>
</evidence>
<gene>
    <name evidence="2" type="ORF">KP509_02G078800</name>
</gene>
<dbReference type="Proteomes" id="UP000825935">
    <property type="component" value="Chromosome 2"/>
</dbReference>
<feature type="region of interest" description="Disordered" evidence="1">
    <location>
        <begin position="1"/>
        <end position="54"/>
    </location>
</feature>
<evidence type="ECO:0008006" key="4">
    <source>
        <dbReference type="Google" id="ProtNLM"/>
    </source>
</evidence>
<keyword evidence="3" id="KW-1185">Reference proteome</keyword>
<sequence>MDTRERDVCTHGTGTTIKEKTGSLASWKAQPPPAKRHRQKERKLSRGKEQQSRDVGLLGCCLAALCCWCFVDACCE</sequence>
<evidence type="ECO:0000313" key="3">
    <source>
        <dbReference type="Proteomes" id="UP000825935"/>
    </source>
</evidence>
<organism evidence="2 3">
    <name type="scientific">Ceratopteris richardii</name>
    <name type="common">Triangle waterfern</name>
    <dbReference type="NCBI Taxonomy" id="49495"/>
    <lineage>
        <taxon>Eukaryota</taxon>
        <taxon>Viridiplantae</taxon>
        <taxon>Streptophyta</taxon>
        <taxon>Embryophyta</taxon>
        <taxon>Tracheophyta</taxon>
        <taxon>Polypodiopsida</taxon>
        <taxon>Polypodiidae</taxon>
        <taxon>Polypodiales</taxon>
        <taxon>Pteridineae</taxon>
        <taxon>Pteridaceae</taxon>
        <taxon>Parkerioideae</taxon>
        <taxon>Ceratopteris</taxon>
    </lineage>
</organism>
<dbReference type="EMBL" id="CM035407">
    <property type="protein sequence ID" value="KAH7444450.1"/>
    <property type="molecule type" value="Genomic_DNA"/>
</dbReference>
<proteinExistence type="predicted"/>
<name>A0A8T2VB63_CERRI</name>
<dbReference type="AlphaFoldDB" id="A0A8T2VB63"/>
<comment type="caution">
    <text evidence="2">The sequence shown here is derived from an EMBL/GenBank/DDBJ whole genome shotgun (WGS) entry which is preliminary data.</text>
</comment>